<dbReference type="InterPro" id="IPR010987">
    <property type="entry name" value="Glutathione-S-Trfase_C-like"/>
</dbReference>
<dbReference type="PANTHER" id="PTHR11571:SF233">
    <property type="entry name" value="GLUTATHIONE S-TRANSFERASE-RELATED"/>
    <property type="match status" value="1"/>
</dbReference>
<dbReference type="GO" id="GO:0070062">
    <property type="term" value="C:extracellular exosome"/>
    <property type="evidence" value="ECO:0007669"/>
    <property type="project" value="TreeGrafter"/>
</dbReference>
<dbReference type="SUPFAM" id="SSF47616">
    <property type="entry name" value="GST C-terminal domain-like"/>
    <property type="match status" value="2"/>
</dbReference>
<dbReference type="InterPro" id="IPR004046">
    <property type="entry name" value="GST_C"/>
</dbReference>
<evidence type="ECO:0000313" key="8">
    <source>
        <dbReference type="Proteomes" id="UP001488838"/>
    </source>
</evidence>
<accession>A0AAW0K0T5</accession>
<dbReference type="EMBL" id="JBBHLL010000009">
    <property type="protein sequence ID" value="KAK7832642.1"/>
    <property type="molecule type" value="Genomic_DNA"/>
</dbReference>
<dbReference type="FunFam" id="1.20.1050.10:FF:000005">
    <property type="entry name" value="Glutathione S-transferase A1"/>
    <property type="match status" value="1"/>
</dbReference>
<feature type="domain" description="GST N-terminal" evidence="5">
    <location>
        <begin position="299"/>
        <end position="379"/>
    </location>
</feature>
<evidence type="ECO:0000256" key="3">
    <source>
        <dbReference type="ARBA" id="ARBA00022679"/>
    </source>
</evidence>
<dbReference type="InterPro" id="IPR040079">
    <property type="entry name" value="Glutathione_S-Trfase"/>
</dbReference>
<dbReference type="SUPFAM" id="SSF52833">
    <property type="entry name" value="Thioredoxin-like"/>
    <property type="match status" value="2"/>
</dbReference>
<dbReference type="PROSITE" id="PS50404">
    <property type="entry name" value="GST_NTER"/>
    <property type="match status" value="2"/>
</dbReference>
<dbReference type="PROSITE" id="PS50405">
    <property type="entry name" value="GST_CTER"/>
    <property type="match status" value="1"/>
</dbReference>
<dbReference type="Gene3D" id="1.20.1050.10">
    <property type="match status" value="2"/>
</dbReference>
<dbReference type="Pfam" id="PF02798">
    <property type="entry name" value="GST_N"/>
    <property type="match status" value="2"/>
</dbReference>
<dbReference type="GO" id="GO:0006749">
    <property type="term" value="P:glutathione metabolic process"/>
    <property type="evidence" value="ECO:0007669"/>
    <property type="project" value="TreeGrafter"/>
</dbReference>
<comment type="caution">
    <text evidence="7">The sequence shown here is derived from an EMBL/GenBank/DDBJ whole genome shotgun (WGS) entry which is preliminary data.</text>
</comment>
<dbReference type="PRINTS" id="PR01266">
    <property type="entry name" value="GSTRNSFRASEA"/>
</dbReference>
<proteinExistence type="inferred from homology"/>
<evidence type="ECO:0000313" key="7">
    <source>
        <dbReference type="EMBL" id="KAK7832642.1"/>
    </source>
</evidence>
<dbReference type="SFLD" id="SFLDS00019">
    <property type="entry name" value="Glutathione_Transferase_(cytos"/>
    <property type="match status" value="2"/>
</dbReference>
<dbReference type="CDD" id="cd03077">
    <property type="entry name" value="GST_N_Alpha"/>
    <property type="match status" value="1"/>
</dbReference>
<comment type="similarity">
    <text evidence="1">Belongs to the GST superfamily. Alpha family.</text>
</comment>
<dbReference type="GO" id="GO:0004364">
    <property type="term" value="F:glutathione transferase activity"/>
    <property type="evidence" value="ECO:0007669"/>
    <property type="project" value="UniProtKB-EC"/>
</dbReference>
<dbReference type="GO" id="GO:0005829">
    <property type="term" value="C:cytosol"/>
    <property type="evidence" value="ECO:0007669"/>
    <property type="project" value="TreeGrafter"/>
</dbReference>
<evidence type="ECO:0000256" key="4">
    <source>
        <dbReference type="ARBA" id="ARBA00049385"/>
    </source>
</evidence>
<dbReference type="Pfam" id="PF14497">
    <property type="entry name" value="GST_C_3"/>
    <property type="match status" value="1"/>
</dbReference>
<keyword evidence="3" id="KW-0808">Transferase</keyword>
<dbReference type="CDD" id="cd03208">
    <property type="entry name" value="GST_C_Alpha"/>
    <property type="match status" value="1"/>
</dbReference>
<dbReference type="InterPro" id="IPR003080">
    <property type="entry name" value="GST_alpha"/>
</dbReference>
<dbReference type="InterPro" id="IPR004045">
    <property type="entry name" value="Glutathione_S-Trfase_N"/>
</dbReference>
<protein>
    <recommendedName>
        <fullName evidence="2">glutathione transferase</fullName>
        <ecNumber evidence="2">2.5.1.18</ecNumber>
    </recommendedName>
</protein>
<dbReference type="PANTHER" id="PTHR11571">
    <property type="entry name" value="GLUTATHIONE S-TRANSFERASE"/>
    <property type="match status" value="1"/>
</dbReference>
<feature type="domain" description="GST C-terminal" evidence="6">
    <location>
        <begin position="116"/>
        <end position="239"/>
    </location>
</feature>
<evidence type="ECO:0000256" key="2">
    <source>
        <dbReference type="ARBA" id="ARBA00012452"/>
    </source>
</evidence>
<name>A0AAW0K0T5_MYOGA</name>
<dbReference type="AlphaFoldDB" id="A0AAW0K0T5"/>
<evidence type="ECO:0000256" key="1">
    <source>
        <dbReference type="ARBA" id="ARBA00011055"/>
    </source>
</evidence>
<dbReference type="EC" id="2.5.1.18" evidence="2"/>
<dbReference type="InterPro" id="IPR036282">
    <property type="entry name" value="Glutathione-S-Trfase_C_sf"/>
</dbReference>
<dbReference type="GO" id="GO:0006805">
    <property type="term" value="P:xenobiotic metabolic process"/>
    <property type="evidence" value="ECO:0007669"/>
    <property type="project" value="TreeGrafter"/>
</dbReference>
<evidence type="ECO:0000259" key="6">
    <source>
        <dbReference type="PROSITE" id="PS50405"/>
    </source>
</evidence>
<dbReference type="Proteomes" id="UP001488838">
    <property type="component" value="Unassembled WGS sequence"/>
</dbReference>
<dbReference type="InterPro" id="IPR050213">
    <property type="entry name" value="GST_superfamily"/>
</dbReference>
<dbReference type="SFLD" id="SFLDG00363">
    <property type="entry name" value="AMPS_(cytGST):_Alpha-__Mu-__Pi"/>
    <property type="match status" value="1"/>
</dbReference>
<keyword evidence="8" id="KW-1185">Reference proteome</keyword>
<evidence type="ECO:0000259" key="5">
    <source>
        <dbReference type="PROSITE" id="PS50404"/>
    </source>
</evidence>
<dbReference type="SFLD" id="SFLDG01205">
    <property type="entry name" value="AMPS.1"/>
    <property type="match status" value="1"/>
</dbReference>
<gene>
    <name evidence="7" type="ORF">U0070_026838</name>
</gene>
<organism evidence="7 8">
    <name type="scientific">Myodes glareolus</name>
    <name type="common">Bank vole</name>
    <name type="synonym">Clethrionomys glareolus</name>
    <dbReference type="NCBI Taxonomy" id="447135"/>
    <lineage>
        <taxon>Eukaryota</taxon>
        <taxon>Metazoa</taxon>
        <taxon>Chordata</taxon>
        <taxon>Craniata</taxon>
        <taxon>Vertebrata</taxon>
        <taxon>Euteleostomi</taxon>
        <taxon>Mammalia</taxon>
        <taxon>Eutheria</taxon>
        <taxon>Euarchontoglires</taxon>
        <taxon>Glires</taxon>
        <taxon>Rodentia</taxon>
        <taxon>Myomorpha</taxon>
        <taxon>Muroidea</taxon>
        <taxon>Cricetidae</taxon>
        <taxon>Arvicolinae</taxon>
        <taxon>Myodes</taxon>
    </lineage>
</organism>
<comment type="catalytic activity">
    <reaction evidence="4">
        <text>RX + glutathione = an S-substituted glutathione + a halide anion + H(+)</text>
        <dbReference type="Rhea" id="RHEA:16437"/>
        <dbReference type="ChEBI" id="CHEBI:15378"/>
        <dbReference type="ChEBI" id="CHEBI:16042"/>
        <dbReference type="ChEBI" id="CHEBI:17792"/>
        <dbReference type="ChEBI" id="CHEBI:57925"/>
        <dbReference type="ChEBI" id="CHEBI:90779"/>
        <dbReference type="EC" id="2.5.1.18"/>
    </reaction>
    <physiologicalReaction direction="left-to-right" evidence="4">
        <dbReference type="Rhea" id="RHEA:16438"/>
    </physiologicalReaction>
</comment>
<feature type="domain" description="GST N-terminal" evidence="5">
    <location>
        <begin position="34"/>
        <end position="114"/>
    </location>
</feature>
<sequence length="475" mass="54207">MLPGQGPGGEVQHVDGEEQAQLKKCKTTAAAMAGKPVLHYWDARGRMECIRWLLAAAGVEFEEKFIETPEDMEKLIKDGRLMFQQVPMVEIDGMTLVQTRAILNYIATKYDLYGKDAKERALIDMYTEGILDLSEMISQLIICPTDQMEAKISLVKDKTKNRYLPAYEKVLKSHGQDYLVGNRLTRVDIHLLEVLLYVEEFDSSLLAPFPLLKALKSRISSLPNVKKFLQPGSQRKPPLDEKKIEAARKLYNVNVTKLKGPECSVFVLKVKAYDQLRPVWYNCRLVVIDSKTTAATMAGKPVLHYWDHRGRMECIRWLLAAAGVEFEEKFIETPADMEKLIKDGRLMFQQVPMVEIDGMTLVQTRAILNYIATKYDLYGKDAKERALIDMYTEGIVDLIEMIMQLVLCPPDQKEAKISLVKDKTKNRYLPAYEQALKSRISSLPNVKKFLQPGSQRKPPTDVKKIEAARKLFNLK</sequence>
<reference evidence="7 8" key="1">
    <citation type="journal article" date="2023" name="bioRxiv">
        <title>Conserved and derived expression patterns and positive selection on dental genes reveal complex evolutionary context of ever-growing rodent molars.</title>
        <authorList>
            <person name="Calamari Z.T."/>
            <person name="Song A."/>
            <person name="Cohen E."/>
            <person name="Akter M."/>
            <person name="Roy R.D."/>
            <person name="Hallikas O."/>
            <person name="Christensen M.M."/>
            <person name="Li P."/>
            <person name="Marangoni P."/>
            <person name="Jernvall J."/>
            <person name="Klein O.D."/>
        </authorList>
    </citation>
    <scope>NUCLEOTIDE SEQUENCE [LARGE SCALE GENOMIC DNA]</scope>
    <source>
        <strain evidence="7">V071</strain>
    </source>
</reference>
<dbReference type="InterPro" id="IPR036249">
    <property type="entry name" value="Thioredoxin-like_sf"/>
</dbReference>
<dbReference type="Gene3D" id="3.40.30.10">
    <property type="entry name" value="Glutaredoxin"/>
    <property type="match status" value="2"/>
</dbReference>